<evidence type="ECO:0000259" key="3">
    <source>
        <dbReference type="Pfam" id="PF25899"/>
    </source>
</evidence>
<sequence length="555" mass="62728">MRSSAGIVHLLVTLSVIFTSNEVHAAVDTSVCDPSAYPTYNGPALPILPDQLTWRIEANIIGPGKDYTIDFHQYIDYTNNKHALHYWKEGKSYWAIFKYSSNEQVLLTFPPAAQSTTEATTCQISPLDQSFFAQLLGDIQIDGRPHTARPLTVLRMSKYSPIKFLGKMTLTSGVKAVVWEGCLYNDKTGYTQKVTWYFSDPDLWYETVGKTSTPLLVSMVGSVPNRTTGVLRSFNHQYVFGDYRPYLIQGEVNSFQIPQGVYCKNDVNLKDLPTIPDHFTLRSEIIDGFTKTIGWTHEYYDSGLKLSRYDFKDTTGTKYGTNELKRIHDFNSGVAYIIDKVTGQCWTSTIKLDDYDNRDIDSTRVRLRTPSEFFDLDRSNYSYVGQPPISKTFNFYEFDSSPSNFHDYDVSACFDASGRADFLMVVPSKYKDKIFNNLVVFKQLVRISIQTAAVVSPVRVTNIEVDYNNTGLLLTFTLLDLPAVKGNVDAPSDEPGIDGAIANLVQALDAGQFTIYVQDPAFGDKYFTVQFCTYITVSVFFSHVLKKYFTVQFCT</sequence>
<keyword evidence="1" id="KW-0732">Signal</keyword>
<organism evidence="4 5">
    <name type="scientific">Plakobranchus ocellatus</name>
    <dbReference type="NCBI Taxonomy" id="259542"/>
    <lineage>
        <taxon>Eukaryota</taxon>
        <taxon>Metazoa</taxon>
        <taxon>Spiralia</taxon>
        <taxon>Lophotrochozoa</taxon>
        <taxon>Mollusca</taxon>
        <taxon>Gastropoda</taxon>
        <taxon>Heterobranchia</taxon>
        <taxon>Euthyneura</taxon>
        <taxon>Panpulmonata</taxon>
        <taxon>Sacoglossa</taxon>
        <taxon>Placobranchoidea</taxon>
        <taxon>Plakobranchidae</taxon>
        <taxon>Plakobranchus</taxon>
    </lineage>
</organism>
<keyword evidence="5" id="KW-1185">Reference proteome</keyword>
<protein>
    <submittedName>
        <fullName evidence="4">EF-hand domain-containing protein d1</fullName>
    </submittedName>
</protein>
<accession>A0AAV4CYT0</accession>
<feature type="domain" description="DUF7959" evidence="3">
    <location>
        <begin position="428"/>
        <end position="519"/>
    </location>
</feature>
<dbReference type="PANTHER" id="PTHR36902">
    <property type="entry name" value="ENRICHED IN SURFACE-LABELED PROTEOME PROTEIN 9"/>
    <property type="match status" value="1"/>
</dbReference>
<gene>
    <name evidence="4" type="ORF">PoB_006356700</name>
</gene>
<feature type="domain" description="LolA-like" evidence="2">
    <location>
        <begin position="258"/>
        <end position="386"/>
    </location>
</feature>
<evidence type="ECO:0000259" key="2">
    <source>
        <dbReference type="Pfam" id="PF25898"/>
    </source>
</evidence>
<feature type="signal peptide" evidence="1">
    <location>
        <begin position="1"/>
        <end position="25"/>
    </location>
</feature>
<evidence type="ECO:0000313" key="5">
    <source>
        <dbReference type="Proteomes" id="UP000735302"/>
    </source>
</evidence>
<comment type="caution">
    <text evidence="4">The sequence shown here is derived from an EMBL/GenBank/DDBJ whole genome shotgun (WGS) entry which is preliminary data.</text>
</comment>
<feature type="chain" id="PRO_5043360380" evidence="1">
    <location>
        <begin position="26"/>
        <end position="555"/>
    </location>
</feature>
<dbReference type="Pfam" id="PF25899">
    <property type="entry name" value="DUF7959"/>
    <property type="match status" value="1"/>
</dbReference>
<evidence type="ECO:0000256" key="1">
    <source>
        <dbReference type="SAM" id="SignalP"/>
    </source>
</evidence>
<dbReference type="InterPro" id="IPR058265">
    <property type="entry name" value="DUF7959"/>
</dbReference>
<dbReference type="EMBL" id="BLXT01007171">
    <property type="protein sequence ID" value="GFO37062.1"/>
    <property type="molecule type" value="Genomic_DNA"/>
</dbReference>
<dbReference type="InterPro" id="IPR058831">
    <property type="entry name" value="LolA-like_dom_2nd"/>
</dbReference>
<proteinExistence type="predicted"/>
<name>A0AAV4CYT0_9GAST</name>
<dbReference type="Proteomes" id="UP000735302">
    <property type="component" value="Unassembled WGS sequence"/>
</dbReference>
<dbReference type="PANTHER" id="PTHR36902:SF1">
    <property type="entry name" value="ENRICHED IN SURFACE-LABELED PROTEOME PROTEIN 9"/>
    <property type="match status" value="1"/>
</dbReference>
<dbReference type="Pfam" id="PF25898">
    <property type="entry name" value="LolA_2nd_metazoa"/>
    <property type="match status" value="1"/>
</dbReference>
<evidence type="ECO:0000313" key="4">
    <source>
        <dbReference type="EMBL" id="GFO37062.1"/>
    </source>
</evidence>
<dbReference type="AlphaFoldDB" id="A0AAV4CYT0"/>
<reference evidence="4 5" key="1">
    <citation type="journal article" date="2021" name="Elife">
        <title>Chloroplast acquisition without the gene transfer in kleptoplastic sea slugs, Plakobranchus ocellatus.</title>
        <authorList>
            <person name="Maeda T."/>
            <person name="Takahashi S."/>
            <person name="Yoshida T."/>
            <person name="Shimamura S."/>
            <person name="Takaki Y."/>
            <person name="Nagai Y."/>
            <person name="Toyoda A."/>
            <person name="Suzuki Y."/>
            <person name="Arimoto A."/>
            <person name="Ishii H."/>
            <person name="Satoh N."/>
            <person name="Nishiyama T."/>
            <person name="Hasebe M."/>
            <person name="Maruyama T."/>
            <person name="Minagawa J."/>
            <person name="Obokata J."/>
            <person name="Shigenobu S."/>
        </authorList>
    </citation>
    <scope>NUCLEOTIDE SEQUENCE [LARGE SCALE GENOMIC DNA]</scope>
</reference>